<proteinExistence type="predicted"/>
<evidence type="ECO:0000313" key="2">
    <source>
        <dbReference type="EMBL" id="GBF35604.1"/>
    </source>
</evidence>
<dbReference type="Pfam" id="PF09551">
    <property type="entry name" value="Spore_II_R"/>
    <property type="match status" value="1"/>
</dbReference>
<dbReference type="Proteomes" id="UP000239549">
    <property type="component" value="Unassembled WGS sequence"/>
</dbReference>
<keyword evidence="3" id="KW-1185">Reference proteome</keyword>
<gene>
    <name evidence="2" type="ORF">DCCM_4733</name>
</gene>
<dbReference type="OrthoDB" id="9793324at2"/>
<organism evidence="2 3">
    <name type="scientific">Desulfocucumis palustris</name>
    <dbReference type="NCBI Taxonomy" id="1898651"/>
    <lineage>
        <taxon>Bacteria</taxon>
        <taxon>Bacillati</taxon>
        <taxon>Bacillota</taxon>
        <taxon>Clostridia</taxon>
        <taxon>Eubacteriales</taxon>
        <taxon>Desulfocucumaceae</taxon>
        <taxon>Desulfocucumis</taxon>
    </lineage>
</organism>
<dbReference type="InterPro" id="IPR014202">
    <property type="entry name" value="Spore_II_R"/>
</dbReference>
<evidence type="ECO:0000256" key="1">
    <source>
        <dbReference type="SAM" id="MobiDB-lite"/>
    </source>
</evidence>
<sequence length="269" mass="29071">MNKKAIAALIAVLITAFSFWGWHLYNSTVDGFRSGNLIRLHIIAHSNSPLDQALKYMVRDEVIRTMTPYFEGVESAGQARAVVSRHAGDISSAARRVLLQSGCSYPVTVCMGSYRFPDRTYRIEREGIPAELTLPAGNYQAVRVIIGEGKGANWWCVLFPPLCFTGQSEIPDAAAEKKPSSIVPEDGAPAVGNLPDNESGGLENSGGSPGKAALPALSPDLPAGFGDGAVPSKAGRSEDEEEIQPRVVFKFKFMELVADSREWLGRLFS</sequence>
<feature type="region of interest" description="Disordered" evidence="1">
    <location>
        <begin position="175"/>
        <end position="242"/>
    </location>
</feature>
<dbReference type="EMBL" id="BFAV01000175">
    <property type="protein sequence ID" value="GBF35604.1"/>
    <property type="molecule type" value="Genomic_DNA"/>
</dbReference>
<reference evidence="3" key="1">
    <citation type="submission" date="2018-02" db="EMBL/GenBank/DDBJ databases">
        <title>Genome sequence of Desulfocucumis palustris strain NAW-5.</title>
        <authorList>
            <person name="Watanabe M."/>
            <person name="Kojima H."/>
            <person name="Fukui M."/>
        </authorList>
    </citation>
    <scope>NUCLEOTIDE SEQUENCE [LARGE SCALE GENOMIC DNA]</scope>
    <source>
        <strain evidence="3">NAW-5</strain>
    </source>
</reference>
<dbReference type="AlphaFoldDB" id="A0A2L2XI02"/>
<protein>
    <submittedName>
        <fullName evidence="2">Stage II sporulation protein required for processing of pro-sigma-E</fullName>
    </submittedName>
</protein>
<evidence type="ECO:0000313" key="3">
    <source>
        <dbReference type="Proteomes" id="UP000239549"/>
    </source>
</evidence>
<feature type="compositionally biased region" description="Low complexity" evidence="1">
    <location>
        <begin position="210"/>
        <end position="223"/>
    </location>
</feature>
<name>A0A2L2XI02_9FIRM</name>
<comment type="caution">
    <text evidence="2">The sequence shown here is derived from an EMBL/GenBank/DDBJ whole genome shotgun (WGS) entry which is preliminary data.</text>
</comment>
<dbReference type="RefSeq" id="WP_104373658.1">
    <property type="nucleotide sequence ID" value="NZ_BFAV01000175.1"/>
</dbReference>
<accession>A0A2L2XI02</accession>